<proteinExistence type="predicted"/>
<evidence type="ECO:0000256" key="1">
    <source>
        <dbReference type="SAM" id="MobiDB-lite"/>
    </source>
</evidence>
<evidence type="ECO:0000313" key="3">
    <source>
        <dbReference type="Proteomes" id="UP001341840"/>
    </source>
</evidence>
<reference evidence="2 3" key="1">
    <citation type="journal article" date="2023" name="Plants (Basel)">
        <title>Bridging the Gap: Combining Genomics and Transcriptomics Approaches to Understand Stylosanthes scabra, an Orphan Legume from the Brazilian Caatinga.</title>
        <authorList>
            <person name="Ferreira-Neto J.R.C."/>
            <person name="da Silva M.D."/>
            <person name="Binneck E."/>
            <person name="de Melo N.F."/>
            <person name="da Silva R.H."/>
            <person name="de Melo A.L.T.M."/>
            <person name="Pandolfi V."/>
            <person name="Bustamante F.O."/>
            <person name="Brasileiro-Vidal A.C."/>
            <person name="Benko-Iseppon A.M."/>
        </authorList>
    </citation>
    <scope>NUCLEOTIDE SEQUENCE [LARGE SCALE GENOMIC DNA]</scope>
    <source>
        <tissue evidence="2">Leaves</tissue>
    </source>
</reference>
<keyword evidence="3" id="KW-1185">Reference proteome</keyword>
<dbReference type="InterPro" id="IPR036875">
    <property type="entry name" value="Znf_CCHC_sf"/>
</dbReference>
<feature type="region of interest" description="Disordered" evidence="1">
    <location>
        <begin position="80"/>
        <end position="99"/>
    </location>
</feature>
<accession>A0ABU6TPK5</accession>
<evidence type="ECO:0008006" key="4">
    <source>
        <dbReference type="Google" id="ProtNLM"/>
    </source>
</evidence>
<dbReference type="SUPFAM" id="SSF57756">
    <property type="entry name" value="Retrovirus zinc finger-like domains"/>
    <property type="match status" value="1"/>
</dbReference>
<sequence length="99" mass="11295">MRRKHKGRPVSTRILNEMDLVERQEKRCGLCRQMGHTRNSCPNAPHPEDHNSGIDLHHFRALQTRNWLTKIKGPVLGLQSPEMMQTDSGFAKPKISKGA</sequence>
<protein>
    <recommendedName>
        <fullName evidence="4">CCHC-type domain-containing protein</fullName>
    </recommendedName>
</protein>
<evidence type="ECO:0000313" key="2">
    <source>
        <dbReference type="EMBL" id="MED6150449.1"/>
    </source>
</evidence>
<name>A0ABU6TPK5_9FABA</name>
<gene>
    <name evidence="2" type="ORF">PIB30_072416</name>
</gene>
<organism evidence="2 3">
    <name type="scientific">Stylosanthes scabra</name>
    <dbReference type="NCBI Taxonomy" id="79078"/>
    <lineage>
        <taxon>Eukaryota</taxon>
        <taxon>Viridiplantae</taxon>
        <taxon>Streptophyta</taxon>
        <taxon>Embryophyta</taxon>
        <taxon>Tracheophyta</taxon>
        <taxon>Spermatophyta</taxon>
        <taxon>Magnoliopsida</taxon>
        <taxon>eudicotyledons</taxon>
        <taxon>Gunneridae</taxon>
        <taxon>Pentapetalae</taxon>
        <taxon>rosids</taxon>
        <taxon>fabids</taxon>
        <taxon>Fabales</taxon>
        <taxon>Fabaceae</taxon>
        <taxon>Papilionoideae</taxon>
        <taxon>50 kb inversion clade</taxon>
        <taxon>dalbergioids sensu lato</taxon>
        <taxon>Dalbergieae</taxon>
        <taxon>Pterocarpus clade</taxon>
        <taxon>Stylosanthes</taxon>
    </lineage>
</organism>
<comment type="caution">
    <text evidence="2">The sequence shown here is derived from an EMBL/GenBank/DDBJ whole genome shotgun (WGS) entry which is preliminary data.</text>
</comment>
<dbReference type="Proteomes" id="UP001341840">
    <property type="component" value="Unassembled WGS sequence"/>
</dbReference>
<dbReference type="EMBL" id="JASCZI010091478">
    <property type="protein sequence ID" value="MED6150449.1"/>
    <property type="molecule type" value="Genomic_DNA"/>
</dbReference>